<evidence type="ECO:0000256" key="2">
    <source>
        <dbReference type="ARBA" id="ARBA00023002"/>
    </source>
</evidence>
<gene>
    <name evidence="4" type="ORF">SAMN04490239_0806</name>
</gene>
<dbReference type="Gene3D" id="2.30.110.10">
    <property type="entry name" value="Electron Transport, Fmn-binding Protein, Chain A"/>
    <property type="match status" value="1"/>
</dbReference>
<dbReference type="AlphaFoldDB" id="A0A1H4IHZ5"/>
<dbReference type="GO" id="GO:0042602">
    <property type="term" value="F:riboflavin reductase (NADPH) activity"/>
    <property type="evidence" value="ECO:0007669"/>
    <property type="project" value="TreeGrafter"/>
</dbReference>
<dbReference type="PANTHER" id="PTHR30466:SF1">
    <property type="entry name" value="FMN REDUCTASE (NADH) RUTF"/>
    <property type="match status" value="1"/>
</dbReference>
<dbReference type="Pfam" id="PF01613">
    <property type="entry name" value="Flavin_Reduct"/>
    <property type="match status" value="1"/>
</dbReference>
<dbReference type="Proteomes" id="UP000183561">
    <property type="component" value="Unassembled WGS sequence"/>
</dbReference>
<evidence type="ECO:0000313" key="5">
    <source>
        <dbReference type="Proteomes" id="UP000183561"/>
    </source>
</evidence>
<sequence length="186" mass="19918">MENPLSQSLDNSAHRAGASTTIDADLYRTALRRHPAGVTIITLDSANGPVGFTATSFSSLSLNPPLVSFNIAHTSSSIAALHQAQSLIVHLVGDHQLPLAQRFSASADQRFADESAWVTLSTGEPLLRGTHCWLRTGVHQLIEAGDHTLVIGAVEEIHIEDPDATSDAAPLLYHEGRYHRAVPFGS</sequence>
<evidence type="ECO:0000256" key="1">
    <source>
        <dbReference type="ARBA" id="ARBA00008898"/>
    </source>
</evidence>
<organism evidence="4 5">
    <name type="scientific">Rhodococcus koreensis</name>
    <dbReference type="NCBI Taxonomy" id="99653"/>
    <lineage>
        <taxon>Bacteria</taxon>
        <taxon>Bacillati</taxon>
        <taxon>Actinomycetota</taxon>
        <taxon>Actinomycetes</taxon>
        <taxon>Mycobacteriales</taxon>
        <taxon>Nocardiaceae</taxon>
        <taxon>Rhodococcus</taxon>
    </lineage>
</organism>
<accession>A0A1H4IHZ5</accession>
<evidence type="ECO:0000259" key="3">
    <source>
        <dbReference type="SMART" id="SM00903"/>
    </source>
</evidence>
<keyword evidence="2" id="KW-0560">Oxidoreductase</keyword>
<name>A0A1H4IHZ5_9NOCA</name>
<dbReference type="GO" id="GO:0006208">
    <property type="term" value="P:pyrimidine nucleobase catabolic process"/>
    <property type="evidence" value="ECO:0007669"/>
    <property type="project" value="TreeGrafter"/>
</dbReference>
<evidence type="ECO:0000313" key="4">
    <source>
        <dbReference type="EMBL" id="SEB33754.1"/>
    </source>
</evidence>
<dbReference type="InterPro" id="IPR050268">
    <property type="entry name" value="NADH-dep_flavin_reductase"/>
</dbReference>
<dbReference type="PANTHER" id="PTHR30466">
    <property type="entry name" value="FLAVIN REDUCTASE"/>
    <property type="match status" value="1"/>
</dbReference>
<keyword evidence="5" id="KW-1185">Reference proteome</keyword>
<dbReference type="OrthoDB" id="9792858at2"/>
<proteinExistence type="inferred from homology"/>
<dbReference type="EMBL" id="FNSV01000004">
    <property type="protein sequence ID" value="SEB33754.1"/>
    <property type="molecule type" value="Genomic_DNA"/>
</dbReference>
<reference evidence="5" key="1">
    <citation type="submission" date="2016-10" db="EMBL/GenBank/DDBJ databases">
        <authorList>
            <person name="Varghese N."/>
            <person name="Submissions S."/>
        </authorList>
    </citation>
    <scope>NUCLEOTIDE SEQUENCE [LARGE SCALE GENOMIC DNA]</scope>
    <source>
        <strain evidence="5">DSM 44498</strain>
    </source>
</reference>
<dbReference type="InterPro" id="IPR002563">
    <property type="entry name" value="Flavin_Rdtase-like_dom"/>
</dbReference>
<dbReference type="RefSeq" id="WP_072949364.1">
    <property type="nucleotide sequence ID" value="NZ_FNSV01000004.1"/>
</dbReference>
<feature type="domain" description="Flavin reductase like" evidence="3">
    <location>
        <begin position="31"/>
        <end position="180"/>
    </location>
</feature>
<dbReference type="SUPFAM" id="SSF50475">
    <property type="entry name" value="FMN-binding split barrel"/>
    <property type="match status" value="1"/>
</dbReference>
<dbReference type="InterPro" id="IPR012349">
    <property type="entry name" value="Split_barrel_FMN-bd"/>
</dbReference>
<dbReference type="SMART" id="SM00903">
    <property type="entry name" value="Flavin_Reduct"/>
    <property type="match status" value="1"/>
</dbReference>
<protein>
    <submittedName>
        <fullName evidence="4">NADH-FMN oxidoreductase RutF, flavin reductase (DIM6/NTAB) family</fullName>
    </submittedName>
</protein>
<comment type="similarity">
    <text evidence="1">Belongs to the non-flavoprotein flavin reductase family.</text>
</comment>
<dbReference type="GO" id="GO:0010181">
    <property type="term" value="F:FMN binding"/>
    <property type="evidence" value="ECO:0007669"/>
    <property type="project" value="InterPro"/>
</dbReference>